<dbReference type="AlphaFoldDB" id="A0AAP9KJZ3"/>
<proteinExistence type="predicted"/>
<dbReference type="Proteomes" id="UP000405075">
    <property type="component" value="Chromosome"/>
</dbReference>
<sequence>MLAIISGCTKPSDDSNNTKVYNDTASEKFNERVEPNIEFNYPELVAKDPSIPHLSKFHDINSRDKRMSLVYWNLANTADKDLNFSQEQILAIFVPEIYEVDSPFKKEKILQEFRNNLPEIEKKVNFYENKNYITVPFDSSNLKRTSEDVFGEIRTLYEYDTIKKGFSGICLREFTSAGFFPKLNTFTNIDMHFKYKDNKEDKMSLCFMPMDNELKAEEIYNAYQNTALRVDGKAFVKISSRTDENNNDLESFPYMPRTQVIGEIVALELFLRKNRDDEGNYIEDVNKQTILHHTILTSSKFYK</sequence>
<evidence type="ECO:0000313" key="2">
    <source>
        <dbReference type="Proteomes" id="UP000405075"/>
    </source>
</evidence>
<reference evidence="2" key="1">
    <citation type="submission" date="2019-11" db="EMBL/GenBank/DDBJ databases">
        <title>Escherichia coli 1916D6.</title>
        <authorList>
            <person name="Yao H."/>
            <person name="Du X."/>
            <person name="Yu R."/>
            <person name="Li A."/>
        </authorList>
    </citation>
    <scope>NUCLEOTIDE SEQUENCE [LARGE SCALE GENOMIC DNA]</scope>
    <source>
        <strain evidence="2">19110F47</strain>
    </source>
</reference>
<dbReference type="RefSeq" id="WP_154320836.1">
    <property type="nucleotide sequence ID" value="NZ_CP046045.1"/>
</dbReference>
<protein>
    <submittedName>
        <fullName evidence="1">Uncharacterized protein</fullName>
    </submittedName>
</protein>
<evidence type="ECO:0000313" key="1">
    <source>
        <dbReference type="EMBL" id="QGM27855.1"/>
    </source>
</evidence>
<gene>
    <name evidence="1" type="ORF">GJD93_09250</name>
</gene>
<organism evidence="1 2">
    <name type="scientific">Acinetobacter towneri</name>
    <dbReference type="NCBI Taxonomy" id="202956"/>
    <lineage>
        <taxon>Bacteria</taxon>
        <taxon>Pseudomonadati</taxon>
        <taxon>Pseudomonadota</taxon>
        <taxon>Gammaproteobacteria</taxon>
        <taxon>Moraxellales</taxon>
        <taxon>Moraxellaceae</taxon>
        <taxon>Acinetobacter</taxon>
    </lineage>
</organism>
<dbReference type="EMBL" id="CP046045">
    <property type="protein sequence ID" value="QGM27855.1"/>
    <property type="molecule type" value="Genomic_DNA"/>
</dbReference>
<accession>A0AAP9KJZ3</accession>
<name>A0AAP9KJZ3_9GAMM</name>